<evidence type="ECO:0000259" key="2">
    <source>
        <dbReference type="Pfam" id="PF02627"/>
    </source>
</evidence>
<feature type="domain" description="Carboxymuconolactone decarboxylase-like" evidence="2">
    <location>
        <begin position="64"/>
        <end position="107"/>
    </location>
</feature>
<dbReference type="RefSeq" id="WP_179817967.1">
    <property type="nucleotide sequence ID" value="NZ_JACCCO010000001.1"/>
</dbReference>
<gene>
    <name evidence="3" type="ORF">HDA43_000335</name>
</gene>
<dbReference type="NCBIfam" id="TIGR00778">
    <property type="entry name" value="ahpD_dom"/>
    <property type="match status" value="1"/>
</dbReference>
<evidence type="ECO:0000256" key="1">
    <source>
        <dbReference type="SAM" id="MobiDB-lite"/>
    </source>
</evidence>
<dbReference type="Proteomes" id="UP000576393">
    <property type="component" value="Unassembled WGS sequence"/>
</dbReference>
<keyword evidence="3" id="KW-0560">Oxidoreductase</keyword>
<dbReference type="EMBL" id="JACCCO010000001">
    <property type="protein sequence ID" value="NYF38176.1"/>
    <property type="molecule type" value="Genomic_DNA"/>
</dbReference>
<organism evidence="3 4">
    <name type="scientific">Streptosporangium sandarakinum</name>
    <dbReference type="NCBI Taxonomy" id="1260955"/>
    <lineage>
        <taxon>Bacteria</taxon>
        <taxon>Bacillati</taxon>
        <taxon>Actinomycetota</taxon>
        <taxon>Actinomycetes</taxon>
        <taxon>Streptosporangiales</taxon>
        <taxon>Streptosporangiaceae</taxon>
        <taxon>Streptosporangium</taxon>
    </lineage>
</organism>
<dbReference type="Gene3D" id="1.20.1290.10">
    <property type="entry name" value="AhpD-like"/>
    <property type="match status" value="2"/>
</dbReference>
<evidence type="ECO:0000313" key="4">
    <source>
        <dbReference type="Proteomes" id="UP000576393"/>
    </source>
</evidence>
<dbReference type="SUPFAM" id="SSF69118">
    <property type="entry name" value="AhpD-like"/>
    <property type="match status" value="2"/>
</dbReference>
<sequence>MGGTLARLMRPGTLIQVRHVSPVRPRAARGLVARVYRQLEGDFGLLAPPVILHSPSPEALAGCWTMLREALLAAGRTRRAEREAVAAAVSAANACPYCTGVHTETLRGLVPPARAAGTAGGPVPPEITGWARATATRETARRHAAPLPAERTAELAAVAVTFHYLNRMVNVFLDDSPLPPQVPGAARRPLSRLLGLLMLPAARRTAAPGASPGLLPAAPLPDPPYGTDLAGGTDPAGGRPYGGPGDGATAEDGPDGVAAAWAAGVPHFADAFARASAAAGAYGRRSVPHRVRELVAAELAAWDGGPMGLSRAWATVAADRLPAAERPAGRLALLTALASHQVDRAAVEEFRATGAGDRELVELTSWAALAAARRVASWIPVPPASAAAPAPAGHPVPAPGEDPVRQAPA</sequence>
<accession>A0A852URX5</accession>
<keyword evidence="3" id="KW-0575">Peroxidase</keyword>
<protein>
    <submittedName>
        <fullName evidence="3">Alkylhydroperoxidase family enzyme</fullName>
    </submittedName>
</protein>
<proteinExistence type="predicted"/>
<feature type="region of interest" description="Disordered" evidence="1">
    <location>
        <begin position="208"/>
        <end position="254"/>
    </location>
</feature>
<dbReference type="InterPro" id="IPR004675">
    <property type="entry name" value="AhpD_core"/>
</dbReference>
<dbReference type="InterPro" id="IPR003779">
    <property type="entry name" value="CMD-like"/>
</dbReference>
<dbReference type="Pfam" id="PF02627">
    <property type="entry name" value="CMD"/>
    <property type="match status" value="1"/>
</dbReference>
<name>A0A852URX5_9ACTN</name>
<dbReference type="InterPro" id="IPR029032">
    <property type="entry name" value="AhpD-like"/>
</dbReference>
<evidence type="ECO:0000313" key="3">
    <source>
        <dbReference type="EMBL" id="NYF38176.1"/>
    </source>
</evidence>
<reference evidence="3 4" key="1">
    <citation type="submission" date="2020-07" db="EMBL/GenBank/DDBJ databases">
        <title>Sequencing the genomes of 1000 actinobacteria strains.</title>
        <authorList>
            <person name="Klenk H.-P."/>
        </authorList>
    </citation>
    <scope>NUCLEOTIDE SEQUENCE [LARGE SCALE GENOMIC DNA]</scope>
    <source>
        <strain evidence="3 4">DSM 45763</strain>
    </source>
</reference>
<dbReference type="AlphaFoldDB" id="A0A852URX5"/>
<keyword evidence="4" id="KW-1185">Reference proteome</keyword>
<feature type="compositionally biased region" description="Low complexity" evidence="1">
    <location>
        <begin position="208"/>
        <end position="217"/>
    </location>
</feature>
<feature type="region of interest" description="Disordered" evidence="1">
    <location>
        <begin position="385"/>
        <end position="409"/>
    </location>
</feature>
<dbReference type="GO" id="GO:0051920">
    <property type="term" value="F:peroxiredoxin activity"/>
    <property type="evidence" value="ECO:0007669"/>
    <property type="project" value="InterPro"/>
</dbReference>
<comment type="caution">
    <text evidence="3">The sequence shown here is derived from an EMBL/GenBank/DDBJ whole genome shotgun (WGS) entry which is preliminary data.</text>
</comment>